<evidence type="ECO:0000313" key="1">
    <source>
        <dbReference type="EMBL" id="KZN51266.1"/>
    </source>
</evidence>
<comment type="caution">
    <text evidence="1">The sequence shown here is derived from an EMBL/GenBank/DDBJ whole genome shotgun (WGS) entry which is preliminary data.</text>
</comment>
<dbReference type="EMBL" id="AUXZ01000068">
    <property type="protein sequence ID" value="KZN51266.1"/>
    <property type="molecule type" value="Genomic_DNA"/>
</dbReference>
<organism evidence="1 2">
    <name type="scientific">Pseudoalteromonas luteoviolacea H33</name>
    <dbReference type="NCBI Taxonomy" id="1365251"/>
    <lineage>
        <taxon>Bacteria</taxon>
        <taxon>Pseudomonadati</taxon>
        <taxon>Pseudomonadota</taxon>
        <taxon>Gammaproteobacteria</taxon>
        <taxon>Alteromonadales</taxon>
        <taxon>Pseudoalteromonadaceae</taxon>
        <taxon>Pseudoalteromonas</taxon>
    </lineage>
</organism>
<sequence>MILSILFIECVFVTLLMLKQNHGALCGSEKALEAVGYRF</sequence>
<gene>
    <name evidence="1" type="ORF">N476_12815</name>
</gene>
<dbReference type="Proteomes" id="UP000076503">
    <property type="component" value="Unassembled WGS sequence"/>
</dbReference>
<evidence type="ECO:0000313" key="2">
    <source>
        <dbReference type="Proteomes" id="UP000076503"/>
    </source>
</evidence>
<reference evidence="1 2" key="1">
    <citation type="submission" date="2013-07" db="EMBL/GenBank/DDBJ databases">
        <title>Comparative Genomic and Metabolomic Analysis of Twelve Strains of Pseudoalteromonas luteoviolacea.</title>
        <authorList>
            <person name="Vynne N.G."/>
            <person name="Mansson M."/>
            <person name="Gram L."/>
        </authorList>
    </citation>
    <scope>NUCLEOTIDE SEQUENCE [LARGE SCALE GENOMIC DNA]</scope>
    <source>
        <strain evidence="1 2">H33</strain>
    </source>
</reference>
<protein>
    <submittedName>
        <fullName evidence="1">Uncharacterized protein</fullName>
    </submittedName>
</protein>
<proteinExistence type="predicted"/>
<dbReference type="AlphaFoldDB" id="A0A167EVL2"/>
<name>A0A167EVL2_9GAMM</name>
<accession>A0A167EVL2</accession>